<dbReference type="OrthoDB" id="670210at2"/>
<evidence type="ECO:0000313" key="10">
    <source>
        <dbReference type="Proteomes" id="UP000234462"/>
    </source>
</evidence>
<feature type="transmembrane region" description="Helical" evidence="6">
    <location>
        <begin position="252"/>
        <end position="275"/>
    </location>
</feature>
<keyword evidence="4 6" id="KW-0472">Membrane</keyword>
<evidence type="ECO:0000256" key="1">
    <source>
        <dbReference type="ARBA" id="ARBA00004141"/>
    </source>
</evidence>
<dbReference type="InterPro" id="IPR047817">
    <property type="entry name" value="ABC2_TM_bact-type"/>
</dbReference>
<evidence type="ECO:0000256" key="5">
    <source>
        <dbReference type="ARBA" id="ARBA00023251"/>
    </source>
</evidence>
<keyword evidence="6" id="KW-1003">Cell membrane</keyword>
<evidence type="ECO:0000256" key="6">
    <source>
        <dbReference type="RuleBase" id="RU361157"/>
    </source>
</evidence>
<evidence type="ECO:0000256" key="2">
    <source>
        <dbReference type="ARBA" id="ARBA00022692"/>
    </source>
</evidence>
<dbReference type="Proteomes" id="UP000234462">
    <property type="component" value="Unassembled WGS sequence"/>
</dbReference>
<dbReference type="InterPro" id="IPR000412">
    <property type="entry name" value="ABC_2_transport"/>
</dbReference>
<evidence type="ECO:0000259" key="8">
    <source>
        <dbReference type="PROSITE" id="PS51012"/>
    </source>
</evidence>
<feature type="domain" description="ABC transmembrane type-2" evidence="8">
    <location>
        <begin position="53"/>
        <end position="278"/>
    </location>
</feature>
<dbReference type="Pfam" id="PF01061">
    <property type="entry name" value="ABC2_membrane"/>
    <property type="match status" value="1"/>
</dbReference>
<feature type="transmembrane region" description="Helical" evidence="6">
    <location>
        <begin position="128"/>
        <end position="154"/>
    </location>
</feature>
<proteinExistence type="inferred from homology"/>
<accession>A0A2H1L862</accession>
<evidence type="ECO:0000256" key="4">
    <source>
        <dbReference type="ARBA" id="ARBA00023136"/>
    </source>
</evidence>
<dbReference type="PROSITE" id="PS51012">
    <property type="entry name" value="ABC_TM2"/>
    <property type="match status" value="1"/>
</dbReference>
<feature type="region of interest" description="Disordered" evidence="7">
    <location>
        <begin position="1"/>
        <end position="28"/>
    </location>
</feature>
<dbReference type="PANTHER" id="PTHR43229:SF2">
    <property type="entry name" value="NODULATION PROTEIN J"/>
    <property type="match status" value="1"/>
</dbReference>
<dbReference type="GO" id="GO:0043190">
    <property type="term" value="C:ATP-binding cassette (ABC) transporter complex"/>
    <property type="evidence" value="ECO:0007669"/>
    <property type="project" value="InterPro"/>
</dbReference>
<dbReference type="InterPro" id="IPR013525">
    <property type="entry name" value="ABC2_TM"/>
</dbReference>
<organism evidence="9 10">
    <name type="scientific">Brevibacterium jeotgali</name>
    <dbReference type="NCBI Taxonomy" id="1262550"/>
    <lineage>
        <taxon>Bacteria</taxon>
        <taxon>Bacillati</taxon>
        <taxon>Actinomycetota</taxon>
        <taxon>Actinomycetes</taxon>
        <taxon>Micrococcales</taxon>
        <taxon>Brevibacteriaceae</taxon>
        <taxon>Brevibacterium</taxon>
    </lineage>
</organism>
<dbReference type="PIRSF" id="PIRSF006648">
    <property type="entry name" value="DrrB"/>
    <property type="match status" value="1"/>
</dbReference>
<protein>
    <recommendedName>
        <fullName evidence="6">Transport permease protein</fullName>
    </recommendedName>
</protein>
<evidence type="ECO:0000256" key="7">
    <source>
        <dbReference type="SAM" id="MobiDB-lite"/>
    </source>
</evidence>
<dbReference type="GO" id="GO:0140359">
    <property type="term" value="F:ABC-type transporter activity"/>
    <property type="evidence" value="ECO:0007669"/>
    <property type="project" value="InterPro"/>
</dbReference>
<keyword evidence="10" id="KW-1185">Reference proteome</keyword>
<feature type="transmembrane region" description="Helical" evidence="6">
    <location>
        <begin position="86"/>
        <end position="107"/>
    </location>
</feature>
<dbReference type="EMBL" id="FXZM01000016">
    <property type="protein sequence ID" value="SMY13087.1"/>
    <property type="molecule type" value="Genomic_DNA"/>
</dbReference>
<feature type="transmembrane region" description="Helical" evidence="6">
    <location>
        <begin position="197"/>
        <end position="217"/>
    </location>
</feature>
<comment type="subcellular location">
    <subcellularLocation>
        <location evidence="6">Cell membrane</location>
        <topology evidence="6">Multi-pass membrane protein</topology>
    </subcellularLocation>
    <subcellularLocation>
        <location evidence="1">Membrane</location>
        <topology evidence="1">Multi-pass membrane protein</topology>
    </subcellularLocation>
</comment>
<dbReference type="GO" id="GO:0046677">
    <property type="term" value="P:response to antibiotic"/>
    <property type="evidence" value="ECO:0007669"/>
    <property type="project" value="UniProtKB-KW"/>
</dbReference>
<name>A0A2H1L862_9MICO</name>
<keyword evidence="2 6" id="KW-0812">Transmembrane</keyword>
<reference evidence="10" key="1">
    <citation type="submission" date="2017-03" db="EMBL/GenBank/DDBJ databases">
        <authorList>
            <person name="Monnet C."/>
        </authorList>
    </citation>
    <scope>NUCLEOTIDE SEQUENCE [LARGE SCALE GENOMIC DNA]</scope>
    <source>
        <strain evidence="10">SJ5-8</strain>
    </source>
</reference>
<evidence type="ECO:0000313" key="9">
    <source>
        <dbReference type="EMBL" id="SMY13087.1"/>
    </source>
</evidence>
<sequence length="280" mass="29583">MSIAAPAPPAPSPSDPPPGGRSASATRTSGAHLWRDAVVMSHRSIRHSLRNIDALLIGIILPVALMLMFTYVFGGAISPEGGYIDFVVPSIILLCAGYGAGTTAVSVTTDMTEGIIDRFRTMRVVSSAVLLGHVVASMARNLVSTAVVLTTALLLGFRPSAGPLEWFAAIGLIMLFILALSWMSAAWGLVARTVDAAASLSFFILFVPYVSSAFVPIDTLPTWLQGFAQHQPMSPIIDTLRALLLDGDAGGAGWVACVWLVGILAVSVVASALLWRRTRR</sequence>
<dbReference type="PANTHER" id="PTHR43229">
    <property type="entry name" value="NODULATION PROTEIN J"/>
    <property type="match status" value="1"/>
</dbReference>
<comment type="similarity">
    <text evidence="6">Belongs to the ABC-2 integral membrane protein family.</text>
</comment>
<keyword evidence="6" id="KW-0813">Transport</keyword>
<gene>
    <name evidence="9" type="ORF">BJEO58_02696</name>
</gene>
<dbReference type="RefSeq" id="WP_101589997.1">
    <property type="nucleotide sequence ID" value="NZ_FXZM01000016.1"/>
</dbReference>
<dbReference type="InterPro" id="IPR051784">
    <property type="entry name" value="Nod_factor_ABC_transporter"/>
</dbReference>
<feature type="transmembrane region" description="Helical" evidence="6">
    <location>
        <begin position="166"/>
        <end position="190"/>
    </location>
</feature>
<keyword evidence="5" id="KW-0046">Antibiotic resistance</keyword>
<feature type="compositionally biased region" description="Pro residues" evidence="7">
    <location>
        <begin position="1"/>
        <end position="19"/>
    </location>
</feature>
<feature type="transmembrane region" description="Helical" evidence="6">
    <location>
        <begin position="52"/>
        <end position="74"/>
    </location>
</feature>
<dbReference type="AlphaFoldDB" id="A0A2H1L862"/>
<keyword evidence="3 6" id="KW-1133">Transmembrane helix</keyword>
<evidence type="ECO:0000256" key="3">
    <source>
        <dbReference type="ARBA" id="ARBA00022989"/>
    </source>
</evidence>